<evidence type="ECO:0000313" key="1">
    <source>
        <dbReference type="EMBL" id="NKY96736.1"/>
    </source>
</evidence>
<accession>A0A7X6M8L1</accession>
<keyword evidence="2" id="KW-1185">Reference proteome</keyword>
<reference evidence="1 2" key="1">
    <citation type="submission" date="2020-04" db="EMBL/GenBank/DDBJ databases">
        <title>MicrobeNet Type strains.</title>
        <authorList>
            <person name="Nicholson A.C."/>
        </authorList>
    </citation>
    <scope>NUCLEOTIDE SEQUENCE [LARGE SCALE GENOMIC DNA]</scope>
    <source>
        <strain evidence="1 2">ATCC 23612</strain>
    </source>
</reference>
<gene>
    <name evidence="1" type="ORF">HGB44_03465</name>
</gene>
<dbReference type="Proteomes" id="UP000553209">
    <property type="component" value="Unassembled WGS sequence"/>
</dbReference>
<dbReference type="InterPro" id="IPR024185">
    <property type="entry name" value="FTHF_cligase-like_sf"/>
</dbReference>
<dbReference type="InterPro" id="IPR037171">
    <property type="entry name" value="NagB/RpiA_transferase-like"/>
</dbReference>
<dbReference type="SUPFAM" id="SSF100950">
    <property type="entry name" value="NagB/RpiA/CoA transferase-like"/>
    <property type="match status" value="1"/>
</dbReference>
<dbReference type="AlphaFoldDB" id="A0A7X6M8L1"/>
<name>A0A7X6M8L1_9ACTN</name>
<dbReference type="InterPro" id="IPR002698">
    <property type="entry name" value="FTHF_cligase"/>
</dbReference>
<protein>
    <submittedName>
        <fullName evidence="1">5-formyltetrahydrofolate cyclo-ligase</fullName>
    </submittedName>
</protein>
<dbReference type="GO" id="GO:0016874">
    <property type="term" value="F:ligase activity"/>
    <property type="evidence" value="ECO:0007669"/>
    <property type="project" value="UniProtKB-KW"/>
</dbReference>
<evidence type="ECO:0000313" key="2">
    <source>
        <dbReference type="Proteomes" id="UP000553209"/>
    </source>
</evidence>
<proteinExistence type="predicted"/>
<dbReference type="RefSeq" id="WP_061080297.1">
    <property type="nucleotide sequence ID" value="NZ_JAAXPG010000002.1"/>
</dbReference>
<comment type="caution">
    <text evidence="1">The sequence shown here is derived from an EMBL/GenBank/DDBJ whole genome shotgun (WGS) entry which is preliminary data.</text>
</comment>
<dbReference type="GO" id="GO:0005737">
    <property type="term" value="C:cytoplasm"/>
    <property type="evidence" value="ECO:0007669"/>
    <property type="project" value="TreeGrafter"/>
</dbReference>
<dbReference type="PANTHER" id="PTHR13017:SF0">
    <property type="entry name" value="METHENYLTETRAHYDROFOLATE SYNTHASE DOMAIN-CONTAINING PROTEIN"/>
    <property type="match status" value="1"/>
</dbReference>
<keyword evidence="1" id="KW-0436">Ligase</keyword>
<sequence>MNTKEQVRQRVWERMDTAGAGRTGSVQGKIPDFHGAPDAAQRLSEHERWRAAHVVKSNPDKAQAEVREAAIDAGKQVYMAVPRLASLQPFYSLDLALGVPGRVSATKAWAAEHAPRVTVPQMRPVDVVVCGSVAVNSAGIRLGKGAGYSDIEMGLLADAGLMGPETLIVTTVHDLQVLDEDLPEGPHDASVDLIVTPTRTITCPPRRRPQGIFAEALSTEQKTTIPALHPYLQAQ</sequence>
<organism evidence="1 2">
    <name type="scientific">Nocardiopsis alborubida</name>
    <dbReference type="NCBI Taxonomy" id="146802"/>
    <lineage>
        <taxon>Bacteria</taxon>
        <taxon>Bacillati</taxon>
        <taxon>Actinomycetota</taxon>
        <taxon>Actinomycetes</taxon>
        <taxon>Streptosporangiales</taxon>
        <taxon>Nocardiopsidaceae</taxon>
        <taxon>Nocardiopsis</taxon>
    </lineage>
</organism>
<dbReference type="Pfam" id="PF01812">
    <property type="entry name" value="5-FTHF_cyc-lig"/>
    <property type="match status" value="1"/>
</dbReference>
<dbReference type="PANTHER" id="PTHR13017">
    <property type="entry name" value="5-FORMYLTETRAHYDROFOLATE CYCLO-LIGASE-RELATED"/>
    <property type="match status" value="1"/>
</dbReference>
<dbReference type="EMBL" id="JAAXPG010000002">
    <property type="protein sequence ID" value="NKY96736.1"/>
    <property type="molecule type" value="Genomic_DNA"/>
</dbReference>
<dbReference type="Gene3D" id="3.40.50.10420">
    <property type="entry name" value="NagB/RpiA/CoA transferase-like"/>
    <property type="match status" value="1"/>
</dbReference>